<dbReference type="EMBL" id="QEAS01000002">
    <property type="protein sequence ID" value="PWG81960.1"/>
    <property type="molecule type" value="Genomic_DNA"/>
</dbReference>
<dbReference type="InterPro" id="IPR000700">
    <property type="entry name" value="PAS-assoc_C"/>
</dbReference>
<feature type="transmembrane region" description="Helical" evidence="12">
    <location>
        <begin position="7"/>
        <end position="28"/>
    </location>
</feature>
<keyword evidence="11 12" id="KW-0472">Membrane</keyword>
<gene>
    <name evidence="16" type="ORF">DDR33_02740</name>
</gene>
<evidence type="ECO:0000256" key="3">
    <source>
        <dbReference type="ARBA" id="ARBA00012438"/>
    </source>
</evidence>
<comment type="subcellular location">
    <subcellularLocation>
        <location evidence="2">Cell membrane</location>
    </subcellularLocation>
</comment>
<dbReference type="PANTHER" id="PTHR43304">
    <property type="entry name" value="PHYTOCHROME-LIKE PROTEIN CPH1"/>
    <property type="match status" value="1"/>
</dbReference>
<keyword evidence="9" id="KW-0067">ATP-binding</keyword>
<dbReference type="InterPro" id="IPR003661">
    <property type="entry name" value="HisK_dim/P_dom"/>
</dbReference>
<evidence type="ECO:0000256" key="1">
    <source>
        <dbReference type="ARBA" id="ARBA00000085"/>
    </source>
</evidence>
<evidence type="ECO:0000313" key="17">
    <source>
        <dbReference type="Proteomes" id="UP000245647"/>
    </source>
</evidence>
<evidence type="ECO:0000256" key="12">
    <source>
        <dbReference type="SAM" id="Phobius"/>
    </source>
</evidence>
<dbReference type="SUPFAM" id="SSF55874">
    <property type="entry name" value="ATPase domain of HSP90 chaperone/DNA topoisomerase II/histidine kinase"/>
    <property type="match status" value="1"/>
</dbReference>
<keyword evidence="8" id="KW-0418">Kinase</keyword>
<evidence type="ECO:0000256" key="6">
    <source>
        <dbReference type="ARBA" id="ARBA00022679"/>
    </source>
</evidence>
<feature type="domain" description="PAS" evidence="14">
    <location>
        <begin position="351"/>
        <end position="382"/>
    </location>
</feature>
<dbReference type="PRINTS" id="PR00344">
    <property type="entry name" value="BCTRLSENSOR"/>
</dbReference>
<feature type="domain" description="PAC" evidence="15">
    <location>
        <begin position="409"/>
        <end position="461"/>
    </location>
</feature>
<dbReference type="EC" id="2.7.13.3" evidence="3"/>
<keyword evidence="5" id="KW-0597">Phosphoprotein</keyword>
<dbReference type="PROSITE" id="PS50113">
    <property type="entry name" value="PAC"/>
    <property type="match status" value="2"/>
</dbReference>
<dbReference type="Pfam" id="PF00512">
    <property type="entry name" value="HisKA"/>
    <property type="match status" value="1"/>
</dbReference>
<dbReference type="InterPro" id="IPR000014">
    <property type="entry name" value="PAS"/>
</dbReference>
<evidence type="ECO:0000256" key="8">
    <source>
        <dbReference type="ARBA" id="ARBA00022777"/>
    </source>
</evidence>
<dbReference type="GO" id="GO:0005524">
    <property type="term" value="F:ATP binding"/>
    <property type="evidence" value="ECO:0007669"/>
    <property type="project" value="UniProtKB-KW"/>
</dbReference>
<dbReference type="Pfam" id="PF02518">
    <property type="entry name" value="HATPase_c"/>
    <property type="match status" value="1"/>
</dbReference>
<dbReference type="PANTHER" id="PTHR43304:SF1">
    <property type="entry name" value="PAC DOMAIN-CONTAINING PROTEIN"/>
    <property type="match status" value="1"/>
</dbReference>
<protein>
    <recommendedName>
        <fullName evidence="3">histidine kinase</fullName>
        <ecNumber evidence="3">2.7.13.3</ecNumber>
    </recommendedName>
</protein>
<evidence type="ECO:0000256" key="10">
    <source>
        <dbReference type="ARBA" id="ARBA00023012"/>
    </source>
</evidence>
<keyword evidence="12" id="KW-1133">Transmembrane helix</keyword>
<sequence length="706" mass="81476">MSNIKSIMVYVFAFLVISTAFFFLSVTFQEVDRYNARSDQNIRTRLSLQNLSRYVINAAVMNPDLLEKTKSTRHANLFQVDSFAVFKELDTLNHLSSDRGNILTIQKLSRAVRSQFSWILRSNVPDSIVNDKAEGRIDHLEEISHLIGQAILRTHDVQEQLRTELDQTNRRMKRWMILFIFSSISLLTWGITALVIQKRKSEKKSRTLEFLLNKANSLARLGNWEYNVEQNSIYWSDITREIHELGKDYELNLSNAINAYTPKHRDIIMARVSAALESGLSWDEELQIVTPQGQKKWVRTIGEAEFVNGKCKRIYGSFQDINILKQTEIRLKRILKTHKDYLLALDESCIVAMTDAAGTILSVNDYFCRISRYSREELLGRTHNIINSGYHSREFFRDLWKTISSGKIWRGEIRNKAKDGRYYWVYTTITPFLDKQGKPVRYLAVRFDITSQKEQEHNLKGLNEDLGKKAAELAASNNELEQFAYVASHDLQEPLRMVTGFLSQLEKKYADSLDEKAKKYIYFAVDGAKRMRQIILDLLEFSRVGRTELNKEYVDLKELVHEVKVLESSQIGEKRASVEAGALPVVFSYKAPLRQIILNLVDNALKYSRATEAPDIRIASEEHTDHWEITVSDNGIGIEAEYFERIFVIFQRLHKKDEYSGTGMGLAITKKIVENLGGKIWIESTPGRGSSFHFTLRKDGQNLNTY</sequence>
<dbReference type="FunFam" id="3.30.565.10:FF:000023">
    <property type="entry name" value="PAS domain-containing sensor histidine kinase"/>
    <property type="match status" value="1"/>
</dbReference>
<dbReference type="Gene3D" id="1.10.287.130">
    <property type="match status" value="1"/>
</dbReference>
<dbReference type="InterPro" id="IPR052162">
    <property type="entry name" value="Sensor_kinase/Photoreceptor"/>
</dbReference>
<accession>A0A2U2PKN8</accession>
<dbReference type="OrthoDB" id="9766459at2"/>
<dbReference type="AlphaFoldDB" id="A0A2U2PKN8"/>
<dbReference type="SMART" id="SM00387">
    <property type="entry name" value="HATPase_c"/>
    <property type="match status" value="1"/>
</dbReference>
<evidence type="ECO:0000256" key="5">
    <source>
        <dbReference type="ARBA" id="ARBA00022553"/>
    </source>
</evidence>
<dbReference type="GO" id="GO:0000155">
    <property type="term" value="F:phosphorelay sensor kinase activity"/>
    <property type="evidence" value="ECO:0007669"/>
    <property type="project" value="InterPro"/>
</dbReference>
<feature type="transmembrane region" description="Helical" evidence="12">
    <location>
        <begin position="175"/>
        <end position="196"/>
    </location>
</feature>
<keyword evidence="10" id="KW-0902">Two-component regulatory system</keyword>
<dbReference type="InterPro" id="IPR004358">
    <property type="entry name" value="Sig_transdc_His_kin-like_C"/>
</dbReference>
<name>A0A2U2PKN8_9SPHI</name>
<dbReference type="SMART" id="SM00388">
    <property type="entry name" value="HisKA"/>
    <property type="match status" value="1"/>
</dbReference>
<evidence type="ECO:0000259" key="14">
    <source>
        <dbReference type="PROSITE" id="PS50112"/>
    </source>
</evidence>
<dbReference type="InterPro" id="IPR035965">
    <property type="entry name" value="PAS-like_dom_sf"/>
</dbReference>
<dbReference type="PROSITE" id="PS50112">
    <property type="entry name" value="PAS"/>
    <property type="match status" value="1"/>
</dbReference>
<evidence type="ECO:0000256" key="11">
    <source>
        <dbReference type="ARBA" id="ARBA00023136"/>
    </source>
</evidence>
<feature type="domain" description="PAC" evidence="15">
    <location>
        <begin position="282"/>
        <end position="333"/>
    </location>
</feature>
<evidence type="ECO:0000256" key="4">
    <source>
        <dbReference type="ARBA" id="ARBA00022475"/>
    </source>
</evidence>
<evidence type="ECO:0000256" key="2">
    <source>
        <dbReference type="ARBA" id="ARBA00004236"/>
    </source>
</evidence>
<dbReference type="Proteomes" id="UP000245647">
    <property type="component" value="Unassembled WGS sequence"/>
</dbReference>
<comment type="catalytic activity">
    <reaction evidence="1">
        <text>ATP + protein L-histidine = ADP + protein N-phospho-L-histidine.</text>
        <dbReference type="EC" id="2.7.13.3"/>
    </reaction>
</comment>
<dbReference type="Pfam" id="PF08447">
    <property type="entry name" value="PAS_3"/>
    <property type="match status" value="1"/>
</dbReference>
<evidence type="ECO:0000313" key="16">
    <source>
        <dbReference type="EMBL" id="PWG81960.1"/>
    </source>
</evidence>
<dbReference type="PROSITE" id="PS50109">
    <property type="entry name" value="HIS_KIN"/>
    <property type="match status" value="1"/>
</dbReference>
<dbReference type="Gene3D" id="3.30.450.20">
    <property type="entry name" value="PAS domain"/>
    <property type="match status" value="2"/>
</dbReference>
<dbReference type="InterPro" id="IPR003594">
    <property type="entry name" value="HATPase_dom"/>
</dbReference>
<dbReference type="InterPro" id="IPR001610">
    <property type="entry name" value="PAC"/>
</dbReference>
<dbReference type="InterPro" id="IPR013655">
    <property type="entry name" value="PAS_fold_3"/>
</dbReference>
<dbReference type="NCBIfam" id="TIGR00229">
    <property type="entry name" value="sensory_box"/>
    <property type="match status" value="1"/>
</dbReference>
<keyword evidence="7" id="KW-0547">Nucleotide-binding</keyword>
<proteinExistence type="predicted"/>
<dbReference type="Gene3D" id="3.30.565.10">
    <property type="entry name" value="Histidine kinase-like ATPase, C-terminal domain"/>
    <property type="match status" value="1"/>
</dbReference>
<keyword evidence="12" id="KW-0812">Transmembrane</keyword>
<organism evidence="16 17">
    <name type="scientific">Pararcticibacter amylolyticus</name>
    <dbReference type="NCBI Taxonomy" id="2173175"/>
    <lineage>
        <taxon>Bacteria</taxon>
        <taxon>Pseudomonadati</taxon>
        <taxon>Bacteroidota</taxon>
        <taxon>Sphingobacteriia</taxon>
        <taxon>Sphingobacteriales</taxon>
        <taxon>Sphingobacteriaceae</taxon>
        <taxon>Pararcticibacter</taxon>
    </lineage>
</organism>
<dbReference type="SMART" id="SM00086">
    <property type="entry name" value="PAC"/>
    <property type="match status" value="2"/>
</dbReference>
<dbReference type="GO" id="GO:0005886">
    <property type="term" value="C:plasma membrane"/>
    <property type="evidence" value="ECO:0007669"/>
    <property type="project" value="UniProtKB-SubCell"/>
</dbReference>
<dbReference type="RefSeq" id="WP_109414238.1">
    <property type="nucleotide sequence ID" value="NZ_QEAS01000002.1"/>
</dbReference>
<dbReference type="CDD" id="cd00082">
    <property type="entry name" value="HisKA"/>
    <property type="match status" value="1"/>
</dbReference>
<dbReference type="SUPFAM" id="SSF47384">
    <property type="entry name" value="Homodimeric domain of signal transducing histidine kinase"/>
    <property type="match status" value="1"/>
</dbReference>
<dbReference type="InterPro" id="IPR036097">
    <property type="entry name" value="HisK_dim/P_sf"/>
</dbReference>
<dbReference type="SUPFAM" id="SSF55785">
    <property type="entry name" value="PYP-like sensor domain (PAS domain)"/>
    <property type="match status" value="2"/>
</dbReference>
<reference evidence="16 17" key="1">
    <citation type="submission" date="2018-04" db="EMBL/GenBank/DDBJ databases">
        <title>Pedobacter chongqingensis sp. nov., isolated from a rottenly hemp rope.</title>
        <authorList>
            <person name="Cai Y."/>
        </authorList>
    </citation>
    <scope>NUCLEOTIDE SEQUENCE [LARGE SCALE GENOMIC DNA]</scope>
    <source>
        <strain evidence="16 17">FJ4-8</strain>
    </source>
</reference>
<evidence type="ECO:0000259" key="13">
    <source>
        <dbReference type="PROSITE" id="PS50109"/>
    </source>
</evidence>
<feature type="domain" description="Histidine kinase" evidence="13">
    <location>
        <begin position="486"/>
        <end position="700"/>
    </location>
</feature>
<comment type="caution">
    <text evidence="16">The sequence shown here is derived from an EMBL/GenBank/DDBJ whole genome shotgun (WGS) entry which is preliminary data.</text>
</comment>
<evidence type="ECO:0000256" key="9">
    <source>
        <dbReference type="ARBA" id="ARBA00022840"/>
    </source>
</evidence>
<dbReference type="InterPro" id="IPR005467">
    <property type="entry name" value="His_kinase_dom"/>
</dbReference>
<keyword evidence="4" id="KW-1003">Cell membrane</keyword>
<dbReference type="CDD" id="cd00130">
    <property type="entry name" value="PAS"/>
    <property type="match status" value="1"/>
</dbReference>
<keyword evidence="17" id="KW-1185">Reference proteome</keyword>
<evidence type="ECO:0000256" key="7">
    <source>
        <dbReference type="ARBA" id="ARBA00022741"/>
    </source>
</evidence>
<evidence type="ECO:0000259" key="15">
    <source>
        <dbReference type="PROSITE" id="PS50113"/>
    </source>
</evidence>
<dbReference type="InterPro" id="IPR036890">
    <property type="entry name" value="HATPase_C_sf"/>
</dbReference>
<keyword evidence="6" id="KW-0808">Transferase</keyword>